<dbReference type="RefSeq" id="WP_187966592.1">
    <property type="nucleotide sequence ID" value="NZ_JACVDC010000059.1"/>
</dbReference>
<evidence type="ECO:0000313" key="7">
    <source>
        <dbReference type="EMBL" id="MBC9797460.1"/>
    </source>
</evidence>
<dbReference type="GO" id="GO:0016874">
    <property type="term" value="F:ligase activity"/>
    <property type="evidence" value="ECO:0007669"/>
    <property type="project" value="UniProtKB-KW"/>
</dbReference>
<feature type="transmembrane region" description="Helical" evidence="5">
    <location>
        <begin position="325"/>
        <end position="343"/>
    </location>
</feature>
<evidence type="ECO:0000256" key="5">
    <source>
        <dbReference type="SAM" id="Phobius"/>
    </source>
</evidence>
<dbReference type="PANTHER" id="PTHR37422:SF13">
    <property type="entry name" value="LIPOPOLYSACCHARIDE BIOSYNTHESIS PROTEIN PA4999-RELATED"/>
    <property type="match status" value="1"/>
</dbReference>
<evidence type="ECO:0000256" key="3">
    <source>
        <dbReference type="ARBA" id="ARBA00022989"/>
    </source>
</evidence>
<dbReference type="GO" id="GO:0016020">
    <property type="term" value="C:membrane"/>
    <property type="evidence" value="ECO:0007669"/>
    <property type="project" value="UniProtKB-SubCell"/>
</dbReference>
<gene>
    <name evidence="7" type="ORF">IBL28_15905</name>
</gene>
<evidence type="ECO:0000256" key="1">
    <source>
        <dbReference type="ARBA" id="ARBA00004141"/>
    </source>
</evidence>
<comment type="caution">
    <text evidence="7">The sequence shown here is derived from an EMBL/GenBank/DDBJ whole genome shotgun (WGS) entry which is preliminary data.</text>
</comment>
<keyword evidence="4 5" id="KW-0472">Membrane</keyword>
<feature type="domain" description="O-antigen ligase-related" evidence="6">
    <location>
        <begin position="159"/>
        <end position="307"/>
    </location>
</feature>
<evidence type="ECO:0000313" key="8">
    <source>
        <dbReference type="Proteomes" id="UP000653730"/>
    </source>
</evidence>
<dbReference type="InterPro" id="IPR051533">
    <property type="entry name" value="WaaL-like"/>
</dbReference>
<evidence type="ECO:0000256" key="4">
    <source>
        <dbReference type="ARBA" id="ARBA00023136"/>
    </source>
</evidence>
<protein>
    <submittedName>
        <fullName evidence="7">O-antigen ligase family protein</fullName>
    </submittedName>
</protein>
<evidence type="ECO:0000259" key="6">
    <source>
        <dbReference type="Pfam" id="PF04932"/>
    </source>
</evidence>
<sequence>MKEKLHKIALLLPYTAQVWHNLSPAILFVLLINFFLGKKRVHFSYFIYLFVVYLFGINIYYIIFQGDISRFQYLITMSPLLIIPLALFSERSGVSVEKLWKVFIFGTVSVTLIVIPQYFLYPIEKIYIHRPYLGFFISLSTLWSIYFYIKTREKRYIFVVGFFFLTLLLLVPRMAIFNVALFFCYYSVEIFSRKKQQRLYLLFFGIIVLGGMLLNLSMLKHRFFDTLENDPRRIIWKSVDELISRDDFNLWVGYGSSEKAHNALRETYYQHRHDKVNYFWAYDNNYNTHNQFLGELISWGGIGVFLFSIPFLVLLGKAIRNKDSFAFFTMISLLSFALVENVMHRAWTITIYPLCFEMIRYRLYEQNKINRGIL</sequence>
<reference evidence="7 8" key="1">
    <citation type="submission" date="2020-09" db="EMBL/GenBank/DDBJ databases">
        <title>Sinomicrobium weinanense sp. nov., a halophilic bacteria isolated from saline-alkali soil.</title>
        <authorList>
            <person name="Wu P."/>
            <person name="Ren H."/>
            <person name="Mei Y."/>
            <person name="Liang Y."/>
            <person name="Chen Z."/>
        </authorList>
    </citation>
    <scope>NUCLEOTIDE SEQUENCE [LARGE SCALE GENOMIC DNA]</scope>
    <source>
        <strain evidence="7 8">FJxs</strain>
    </source>
</reference>
<dbReference type="AlphaFoldDB" id="A0A926JTW7"/>
<feature type="transmembrane region" description="Helical" evidence="5">
    <location>
        <begin position="200"/>
        <end position="219"/>
    </location>
</feature>
<dbReference type="Pfam" id="PF04932">
    <property type="entry name" value="Wzy_C"/>
    <property type="match status" value="1"/>
</dbReference>
<keyword evidence="3 5" id="KW-1133">Transmembrane helix</keyword>
<dbReference type="EMBL" id="JACVDC010000059">
    <property type="protein sequence ID" value="MBC9797460.1"/>
    <property type="molecule type" value="Genomic_DNA"/>
</dbReference>
<feature type="transmembrane region" description="Helical" evidence="5">
    <location>
        <begin position="156"/>
        <end position="188"/>
    </location>
</feature>
<keyword evidence="7" id="KW-0436">Ligase</keyword>
<dbReference type="PANTHER" id="PTHR37422">
    <property type="entry name" value="TEICHURONIC ACID BIOSYNTHESIS PROTEIN TUAE"/>
    <property type="match status" value="1"/>
</dbReference>
<feature type="transmembrane region" description="Helical" evidence="5">
    <location>
        <begin position="43"/>
        <end position="64"/>
    </location>
</feature>
<name>A0A926JTW7_9FLAO</name>
<dbReference type="InterPro" id="IPR007016">
    <property type="entry name" value="O-antigen_ligase-rel_domated"/>
</dbReference>
<keyword evidence="2 5" id="KW-0812">Transmembrane</keyword>
<accession>A0A926JTW7</accession>
<feature type="transmembrane region" description="Helical" evidence="5">
    <location>
        <begin position="70"/>
        <end position="88"/>
    </location>
</feature>
<feature type="transmembrane region" description="Helical" evidence="5">
    <location>
        <begin position="100"/>
        <end position="120"/>
    </location>
</feature>
<organism evidence="7 8">
    <name type="scientific">Sinomicrobium weinanense</name>
    <dbReference type="NCBI Taxonomy" id="2842200"/>
    <lineage>
        <taxon>Bacteria</taxon>
        <taxon>Pseudomonadati</taxon>
        <taxon>Bacteroidota</taxon>
        <taxon>Flavobacteriia</taxon>
        <taxon>Flavobacteriales</taxon>
        <taxon>Flavobacteriaceae</taxon>
        <taxon>Sinomicrobium</taxon>
    </lineage>
</organism>
<evidence type="ECO:0000256" key="2">
    <source>
        <dbReference type="ARBA" id="ARBA00022692"/>
    </source>
</evidence>
<feature type="transmembrane region" description="Helical" evidence="5">
    <location>
        <begin position="18"/>
        <end position="36"/>
    </location>
</feature>
<feature type="transmembrane region" description="Helical" evidence="5">
    <location>
        <begin position="296"/>
        <end position="319"/>
    </location>
</feature>
<dbReference type="Proteomes" id="UP000653730">
    <property type="component" value="Unassembled WGS sequence"/>
</dbReference>
<comment type="subcellular location">
    <subcellularLocation>
        <location evidence="1">Membrane</location>
        <topology evidence="1">Multi-pass membrane protein</topology>
    </subcellularLocation>
</comment>
<proteinExistence type="predicted"/>
<keyword evidence="8" id="KW-1185">Reference proteome</keyword>
<feature type="transmembrane region" description="Helical" evidence="5">
    <location>
        <begin position="132"/>
        <end position="149"/>
    </location>
</feature>